<dbReference type="Gene3D" id="3.20.20.410">
    <property type="entry name" value="Protein of unknown function UPF0759"/>
    <property type="match status" value="1"/>
</dbReference>
<organism evidence="1 2">
    <name type="scientific">Pseudomonas mucidolens</name>
    <dbReference type="NCBI Taxonomy" id="46679"/>
    <lineage>
        <taxon>Bacteria</taxon>
        <taxon>Pseudomonadati</taxon>
        <taxon>Pseudomonadota</taxon>
        <taxon>Gammaproteobacteria</taxon>
        <taxon>Pseudomonadales</taxon>
        <taxon>Pseudomonadaceae</taxon>
        <taxon>Pseudomonas</taxon>
    </lineage>
</organism>
<keyword evidence="2" id="KW-1185">Reference proteome</keyword>
<evidence type="ECO:0000313" key="1">
    <source>
        <dbReference type="EMBL" id="SDV03222.1"/>
    </source>
</evidence>
<dbReference type="InterPro" id="IPR036520">
    <property type="entry name" value="UPF0759_sf"/>
</dbReference>
<dbReference type="RefSeq" id="WP_084377231.1">
    <property type="nucleotide sequence ID" value="NZ_LS483433.1"/>
</dbReference>
<evidence type="ECO:0000313" key="2">
    <source>
        <dbReference type="Proteomes" id="UP000198600"/>
    </source>
</evidence>
<sequence>MLLPYYLGCPSWSENAWREYLYPQDARANQFLGLYCQVFNAVEGNTTFYARPSVATVQRWAEIMPAHFRFTAKFPGDISHSADLREQLPAAESFLGLMSPLGARISPLWLQLPATFTPQRLGELAGFIDGVEWPLAVEVRHRGFFDKGDAERMLNRLLRDRGVERICLDPRALFSCTSTSPAVLHAQSKKPQVPPRPAALTQFPQVRFIGHPELEANEPFLTPWIEKVAGWIEEGRTPYVFLHTSDNRLAAQLAMRFHERLMVRLPGLPTLAQLNRGPAVEQLGLL</sequence>
<dbReference type="Pfam" id="PF01904">
    <property type="entry name" value="DUF72"/>
    <property type="match status" value="1"/>
</dbReference>
<dbReference type="InterPro" id="IPR002763">
    <property type="entry name" value="DUF72"/>
</dbReference>
<dbReference type="PANTHER" id="PTHR30348">
    <property type="entry name" value="UNCHARACTERIZED PROTEIN YECE"/>
    <property type="match status" value="1"/>
</dbReference>
<protein>
    <submittedName>
        <fullName evidence="1">Uncharacterized conserved protein YecE, DUF72 family</fullName>
    </submittedName>
</protein>
<name>A0A1H2NCU1_9PSED</name>
<dbReference type="OrthoDB" id="9780310at2"/>
<dbReference type="PANTHER" id="PTHR30348:SF9">
    <property type="entry name" value="UPF0759 PROTEIN YECE"/>
    <property type="match status" value="1"/>
</dbReference>
<dbReference type="AlphaFoldDB" id="A0A1H2NCU1"/>
<dbReference type="Proteomes" id="UP000198600">
    <property type="component" value="Chromosome I"/>
</dbReference>
<proteinExistence type="predicted"/>
<gene>
    <name evidence="1" type="ORF">SAMN05216202_3452</name>
</gene>
<dbReference type="SUPFAM" id="SSF117396">
    <property type="entry name" value="TM1631-like"/>
    <property type="match status" value="1"/>
</dbReference>
<dbReference type="EMBL" id="LT629802">
    <property type="protein sequence ID" value="SDV03222.1"/>
    <property type="molecule type" value="Genomic_DNA"/>
</dbReference>
<accession>A0A1H2NCU1</accession>
<reference evidence="2" key="1">
    <citation type="submission" date="2016-10" db="EMBL/GenBank/DDBJ databases">
        <authorList>
            <person name="Varghese N."/>
            <person name="Submissions S."/>
        </authorList>
    </citation>
    <scope>NUCLEOTIDE SEQUENCE [LARGE SCALE GENOMIC DNA]</scope>
    <source>
        <strain evidence="2">LMG 2223</strain>
    </source>
</reference>
<dbReference type="STRING" id="46679.SAMN05216202_3452"/>